<dbReference type="AlphaFoldDB" id="A0AAU3HUC1"/>
<keyword evidence="2" id="KW-0378">Hydrolase</keyword>
<reference evidence="4" key="1">
    <citation type="submission" date="2022-10" db="EMBL/GenBank/DDBJ databases">
        <title>The complete genomes of actinobacterial strains from the NBC collection.</title>
        <authorList>
            <person name="Joergensen T.S."/>
            <person name="Alvarez Arevalo M."/>
            <person name="Sterndorff E.B."/>
            <person name="Faurdal D."/>
            <person name="Vuksanovic O."/>
            <person name="Mourched A.-S."/>
            <person name="Charusanti P."/>
            <person name="Shaw S."/>
            <person name="Blin K."/>
            <person name="Weber T."/>
        </authorList>
    </citation>
    <scope>NUCLEOTIDE SEQUENCE</scope>
    <source>
        <strain evidence="4">NBC_01393</strain>
    </source>
</reference>
<dbReference type="InterPro" id="IPR000086">
    <property type="entry name" value="NUDIX_hydrolase_dom"/>
</dbReference>
<dbReference type="Gene3D" id="3.90.79.10">
    <property type="entry name" value="Nucleoside Triphosphate Pyrophosphohydrolase"/>
    <property type="match status" value="1"/>
</dbReference>
<dbReference type="InterPro" id="IPR011009">
    <property type="entry name" value="Kinase-like_dom_sf"/>
</dbReference>
<dbReference type="Gene3D" id="3.90.1200.10">
    <property type="match status" value="1"/>
</dbReference>
<proteinExistence type="predicted"/>
<dbReference type="EMBL" id="CP109546">
    <property type="protein sequence ID" value="WTZ07824.1"/>
    <property type="molecule type" value="Genomic_DNA"/>
</dbReference>
<name>A0AAU3HUC1_9ACTN</name>
<dbReference type="SUPFAM" id="SSF56112">
    <property type="entry name" value="Protein kinase-like (PK-like)"/>
    <property type="match status" value="1"/>
</dbReference>
<dbReference type="Pfam" id="PF00293">
    <property type="entry name" value="NUDIX"/>
    <property type="match status" value="1"/>
</dbReference>
<evidence type="ECO:0000256" key="2">
    <source>
        <dbReference type="ARBA" id="ARBA00022801"/>
    </source>
</evidence>
<sequence length="485" mass="52761">MSGQRHTEPVDVHLVLRRETAEGPEVLLSRRAGQVYAAGLWHLPSGHLDGPHEDVVTALVREAREETGVVIDPADVRAAVTVHHRSPGGSSRSGYFFEVRRWQGEPRIAEPDVCDAMDWAPLDALPAGMVAYCRAGLDAYTAGAHLAVHFQLPGDPIAFDPDADRLRLVPAVTGRAFARRPDAPVVEFAERAVGRITEWTDTSWAREDSRVWRAQGAQGGTWYVKVHHSDRFHGREVRGLRTWAPVLGEAAPRLVAADEKLRAVVLTAVPGRPLHGAVLTPERERAVFHRIGALARRIHRSSPPRPAPAGSGPAVAKADRHLAGARSHLRPGDEEFVRELVRQAEDLRPLEWVETHGDFQLRNILHVADAAIPGAGYGADDPAVFVGVIDLERSERGPAVRDLVRLSDAWVGRPDLFEAFLAGYGRSLTDAEEARLGIDMALDAVSGIAFGVAHGDPESVERGRRTLARLRAGHHAPHSSTGDAP</sequence>
<gene>
    <name evidence="4" type="ORF">OG699_07365</name>
</gene>
<dbReference type="InterPro" id="IPR015797">
    <property type="entry name" value="NUDIX_hydrolase-like_dom_sf"/>
</dbReference>
<dbReference type="PANTHER" id="PTHR43046:SF16">
    <property type="entry name" value="ADP-RIBOSE PYROPHOSPHATASE YJHB-RELATED"/>
    <property type="match status" value="1"/>
</dbReference>
<organism evidence="4">
    <name type="scientific">Streptomyces sp. NBC_01393</name>
    <dbReference type="NCBI Taxonomy" id="2903851"/>
    <lineage>
        <taxon>Bacteria</taxon>
        <taxon>Bacillati</taxon>
        <taxon>Actinomycetota</taxon>
        <taxon>Actinomycetes</taxon>
        <taxon>Kitasatosporales</taxon>
        <taxon>Streptomycetaceae</taxon>
        <taxon>Streptomyces</taxon>
    </lineage>
</organism>
<evidence type="ECO:0000313" key="4">
    <source>
        <dbReference type="EMBL" id="WTZ07824.1"/>
    </source>
</evidence>
<dbReference type="PANTHER" id="PTHR43046">
    <property type="entry name" value="GDP-MANNOSE MANNOSYL HYDROLASE"/>
    <property type="match status" value="1"/>
</dbReference>
<accession>A0AAU3HUC1</accession>
<dbReference type="InterPro" id="IPR002575">
    <property type="entry name" value="Aminoglycoside_PTrfase"/>
</dbReference>
<comment type="cofactor">
    <cofactor evidence="1">
        <name>Mg(2+)</name>
        <dbReference type="ChEBI" id="CHEBI:18420"/>
    </cofactor>
</comment>
<protein>
    <submittedName>
        <fullName evidence="4">Phosphotransferase</fullName>
    </submittedName>
</protein>
<dbReference type="SUPFAM" id="SSF55811">
    <property type="entry name" value="Nudix"/>
    <property type="match status" value="1"/>
</dbReference>
<evidence type="ECO:0000256" key="1">
    <source>
        <dbReference type="ARBA" id="ARBA00001946"/>
    </source>
</evidence>
<dbReference type="GO" id="GO:0016787">
    <property type="term" value="F:hydrolase activity"/>
    <property type="evidence" value="ECO:0007669"/>
    <property type="project" value="UniProtKB-KW"/>
</dbReference>
<dbReference type="Pfam" id="PF01636">
    <property type="entry name" value="APH"/>
    <property type="match status" value="1"/>
</dbReference>
<feature type="domain" description="Nudix hydrolase" evidence="3">
    <location>
        <begin position="5"/>
        <end position="146"/>
    </location>
</feature>
<dbReference type="PROSITE" id="PS51462">
    <property type="entry name" value="NUDIX"/>
    <property type="match status" value="1"/>
</dbReference>
<dbReference type="CDD" id="cd04683">
    <property type="entry name" value="NUDIX_Hydrolase"/>
    <property type="match status" value="1"/>
</dbReference>
<evidence type="ECO:0000259" key="3">
    <source>
        <dbReference type="PROSITE" id="PS51462"/>
    </source>
</evidence>